<feature type="domain" description="RNA polymerase sigma factor 70 region 4 type 2" evidence="6">
    <location>
        <begin position="104"/>
        <end position="155"/>
    </location>
</feature>
<name>A0ABW1KVY7_9PROT</name>
<dbReference type="EMBL" id="JBHPON010000001">
    <property type="protein sequence ID" value="MFC6035689.1"/>
    <property type="molecule type" value="Genomic_DNA"/>
</dbReference>
<protein>
    <submittedName>
        <fullName evidence="7">RNA polymerase sigma factor</fullName>
    </submittedName>
</protein>
<evidence type="ECO:0000256" key="2">
    <source>
        <dbReference type="ARBA" id="ARBA00023015"/>
    </source>
</evidence>
<dbReference type="SUPFAM" id="SSF88946">
    <property type="entry name" value="Sigma2 domain of RNA polymerase sigma factors"/>
    <property type="match status" value="1"/>
</dbReference>
<dbReference type="InterPro" id="IPR014284">
    <property type="entry name" value="RNA_pol_sigma-70_dom"/>
</dbReference>
<evidence type="ECO:0000313" key="7">
    <source>
        <dbReference type="EMBL" id="MFC6035689.1"/>
    </source>
</evidence>
<reference evidence="7 8" key="1">
    <citation type="submission" date="2024-09" db="EMBL/GenBank/DDBJ databases">
        <authorList>
            <person name="Zhang Z.-H."/>
        </authorList>
    </citation>
    <scope>NUCLEOTIDE SEQUENCE [LARGE SCALE GENOMIC DNA]</scope>
    <source>
        <strain evidence="7 8">HHTR114</strain>
    </source>
</reference>
<dbReference type="Pfam" id="PF04542">
    <property type="entry name" value="Sigma70_r2"/>
    <property type="match status" value="1"/>
</dbReference>
<dbReference type="InterPro" id="IPR039425">
    <property type="entry name" value="RNA_pol_sigma-70-like"/>
</dbReference>
<dbReference type="PANTHER" id="PTHR43133:SF25">
    <property type="entry name" value="RNA POLYMERASE SIGMA FACTOR RFAY-RELATED"/>
    <property type="match status" value="1"/>
</dbReference>
<evidence type="ECO:0000259" key="6">
    <source>
        <dbReference type="Pfam" id="PF08281"/>
    </source>
</evidence>
<dbReference type="InterPro" id="IPR013324">
    <property type="entry name" value="RNA_pol_sigma_r3/r4-like"/>
</dbReference>
<dbReference type="Proteomes" id="UP001596116">
    <property type="component" value="Unassembled WGS sequence"/>
</dbReference>
<proteinExistence type="inferred from homology"/>
<dbReference type="InterPro" id="IPR013249">
    <property type="entry name" value="RNA_pol_sigma70_r4_t2"/>
</dbReference>
<evidence type="ECO:0000256" key="4">
    <source>
        <dbReference type="ARBA" id="ARBA00023163"/>
    </source>
</evidence>
<sequence length="175" mass="19650">MQTQISAAELNECLPALNRFALHLTKNSDRASDLVQDSVERALRKAHLFDGSNLRSWLFTICRRVFLNQIRSEKVRGVAVELDDAPQGRLATAQTQEQTMHFNDVVEAFEHLPLNDKVILSLIVIEGMKYEEAAEMLEIPVGTVRSRLSRARSRLLSMVGEENSKEEGTKAAAVM</sequence>
<dbReference type="RefSeq" id="WP_379878818.1">
    <property type="nucleotide sequence ID" value="NZ_JBHPON010000001.1"/>
</dbReference>
<dbReference type="InterPro" id="IPR036388">
    <property type="entry name" value="WH-like_DNA-bd_sf"/>
</dbReference>
<evidence type="ECO:0000256" key="3">
    <source>
        <dbReference type="ARBA" id="ARBA00023082"/>
    </source>
</evidence>
<dbReference type="SUPFAM" id="SSF88659">
    <property type="entry name" value="Sigma3 and sigma4 domains of RNA polymerase sigma factors"/>
    <property type="match status" value="1"/>
</dbReference>
<comment type="similarity">
    <text evidence="1">Belongs to the sigma-70 factor family. ECF subfamily.</text>
</comment>
<evidence type="ECO:0000256" key="1">
    <source>
        <dbReference type="ARBA" id="ARBA00010641"/>
    </source>
</evidence>
<keyword evidence="3" id="KW-0731">Sigma factor</keyword>
<feature type="domain" description="RNA polymerase sigma-70 region 2" evidence="5">
    <location>
        <begin position="12"/>
        <end position="74"/>
    </location>
</feature>
<dbReference type="Gene3D" id="1.10.1740.10">
    <property type="match status" value="1"/>
</dbReference>
<gene>
    <name evidence="7" type="ORF">ACFMB1_09060</name>
</gene>
<comment type="caution">
    <text evidence="7">The sequence shown here is derived from an EMBL/GenBank/DDBJ whole genome shotgun (WGS) entry which is preliminary data.</text>
</comment>
<keyword evidence="4" id="KW-0804">Transcription</keyword>
<evidence type="ECO:0000259" key="5">
    <source>
        <dbReference type="Pfam" id="PF04542"/>
    </source>
</evidence>
<keyword evidence="8" id="KW-1185">Reference proteome</keyword>
<dbReference type="Gene3D" id="1.10.10.10">
    <property type="entry name" value="Winged helix-like DNA-binding domain superfamily/Winged helix DNA-binding domain"/>
    <property type="match status" value="1"/>
</dbReference>
<dbReference type="InterPro" id="IPR013325">
    <property type="entry name" value="RNA_pol_sigma_r2"/>
</dbReference>
<dbReference type="Pfam" id="PF08281">
    <property type="entry name" value="Sigma70_r4_2"/>
    <property type="match status" value="1"/>
</dbReference>
<accession>A0ABW1KVY7</accession>
<dbReference type="NCBIfam" id="TIGR02937">
    <property type="entry name" value="sigma70-ECF"/>
    <property type="match status" value="1"/>
</dbReference>
<dbReference type="PANTHER" id="PTHR43133">
    <property type="entry name" value="RNA POLYMERASE ECF-TYPE SIGMA FACTO"/>
    <property type="match status" value="1"/>
</dbReference>
<evidence type="ECO:0000313" key="8">
    <source>
        <dbReference type="Proteomes" id="UP001596116"/>
    </source>
</evidence>
<keyword evidence="2" id="KW-0805">Transcription regulation</keyword>
<organism evidence="7 8">
    <name type="scientific">Hyphococcus aureus</name>
    <dbReference type="NCBI Taxonomy" id="2666033"/>
    <lineage>
        <taxon>Bacteria</taxon>
        <taxon>Pseudomonadati</taxon>
        <taxon>Pseudomonadota</taxon>
        <taxon>Alphaproteobacteria</taxon>
        <taxon>Parvularculales</taxon>
        <taxon>Parvularculaceae</taxon>
        <taxon>Hyphococcus</taxon>
    </lineage>
</organism>
<dbReference type="InterPro" id="IPR007627">
    <property type="entry name" value="RNA_pol_sigma70_r2"/>
</dbReference>